<name>A0A9P6Y720_RHIOR</name>
<sequence>MHGESASVDITSENIQNELRKIEELLGPYAPVDIMKFDETGLYYQQPPRRAICSESLDGIKKSKTRVTVGLLCNSDGTYKGHPIVIGQHKSPKCFKARANLLSMTAIGKKDEIEYHYSTNAWMTTYVKKLNVAFGRQNRKIALLLDNTSVHKIRILLNNIKLILLPVNTASKLQALDVGIIDNFKAHFRAQQYDRALCLYISKKLDNPNVYKMDQAQAMFFLANAWLKLNLEAVESKMIVCYTTSTTNDEETAEGNVDETEENDSTEQDGQCVDIVEFSLNDLDRKLHRRIRMRLADSCAELSKSKEQTGLRSCFTKIPLNQTPLNRATTVWLQKTRLAIDLDAHLSSAEYVQKVIQQEVQVLHDVNCSTSVRVSSHDITHRSMSPSIDDNTTSITSNFDNQETNDWQESANTPVLADSVLNSNFFVATDNENSTDDSASANMTRHNNADLLDLPGHQTSSTLLSHANASAEWMFKGTNISTLFMIFQQKVVDITVSALLHMEASIHEALALSHVLLLAPQQHSQLTIDVFTEEILDALTENLVHESLKLKLDTGVVICGKVFRIIDSVQMHQLDNDEANVQLLQLCGHVDKHTSCVICGIAYAMGELPLQAIKNKQSISEYELPTTYFHPILSCILSSPEKRVLLRWTNIESDASGDKRPDATLTKLTQLSYGPSLGFGEAKVAQPTTNNNDLCHDLLRLGIFCKEAIDTHHWNACLAFQIHGFAIVFYLMRLRHDGIYTMYEIAKVLLPRSLEELSSFISLKNLRSLAQVSESFWQLCKSVPASEIDKQEQK</sequence>
<dbReference type="OrthoDB" id="2213130at2759"/>
<organism evidence="2 3">
    <name type="scientific">Rhizopus oryzae</name>
    <name type="common">Mucormycosis agent</name>
    <name type="synonym">Rhizopus arrhizus var. delemar</name>
    <dbReference type="NCBI Taxonomy" id="64495"/>
    <lineage>
        <taxon>Eukaryota</taxon>
        <taxon>Fungi</taxon>
        <taxon>Fungi incertae sedis</taxon>
        <taxon>Mucoromycota</taxon>
        <taxon>Mucoromycotina</taxon>
        <taxon>Mucoromycetes</taxon>
        <taxon>Mucorales</taxon>
        <taxon>Mucorineae</taxon>
        <taxon>Rhizopodaceae</taxon>
        <taxon>Rhizopus</taxon>
    </lineage>
</organism>
<evidence type="ECO:0000313" key="2">
    <source>
        <dbReference type="EMBL" id="KAG1541056.1"/>
    </source>
</evidence>
<dbReference type="PANTHER" id="PTHR19303:SF73">
    <property type="entry name" value="PROTEIN PDC2"/>
    <property type="match status" value="1"/>
</dbReference>
<reference evidence="2" key="1">
    <citation type="journal article" date="2020" name="Microb. Genom.">
        <title>Genetic diversity of clinical and environmental Mucorales isolates obtained from an investigation of mucormycosis cases among solid organ transplant recipients.</title>
        <authorList>
            <person name="Nguyen M.H."/>
            <person name="Kaul D."/>
            <person name="Muto C."/>
            <person name="Cheng S.J."/>
            <person name="Richter R.A."/>
            <person name="Bruno V.M."/>
            <person name="Liu G."/>
            <person name="Beyhan S."/>
            <person name="Sundermann A.J."/>
            <person name="Mounaud S."/>
            <person name="Pasculle A.W."/>
            <person name="Nierman W.C."/>
            <person name="Driscoll E."/>
            <person name="Cumbie R."/>
            <person name="Clancy C.J."/>
            <person name="Dupont C.L."/>
        </authorList>
    </citation>
    <scope>NUCLEOTIDE SEQUENCE</scope>
    <source>
        <strain evidence="2">GL16</strain>
    </source>
</reference>
<evidence type="ECO:0000313" key="3">
    <source>
        <dbReference type="Proteomes" id="UP000717996"/>
    </source>
</evidence>
<dbReference type="Pfam" id="PF03184">
    <property type="entry name" value="DDE_1"/>
    <property type="match status" value="1"/>
</dbReference>
<accession>A0A9P6Y720</accession>
<feature type="domain" description="DDE-1" evidence="1">
    <location>
        <begin position="64"/>
        <end position="235"/>
    </location>
</feature>
<dbReference type="GO" id="GO:0005634">
    <property type="term" value="C:nucleus"/>
    <property type="evidence" value="ECO:0007669"/>
    <property type="project" value="TreeGrafter"/>
</dbReference>
<dbReference type="AlphaFoldDB" id="A0A9P6Y720"/>
<dbReference type="InterPro" id="IPR004875">
    <property type="entry name" value="DDE_SF_endonuclease_dom"/>
</dbReference>
<dbReference type="GO" id="GO:0003677">
    <property type="term" value="F:DNA binding"/>
    <property type="evidence" value="ECO:0007669"/>
    <property type="project" value="TreeGrafter"/>
</dbReference>
<dbReference type="EMBL" id="JAANIT010001299">
    <property type="protein sequence ID" value="KAG1541056.1"/>
    <property type="molecule type" value="Genomic_DNA"/>
</dbReference>
<gene>
    <name evidence="2" type="ORF">G6F51_008138</name>
</gene>
<protein>
    <recommendedName>
        <fullName evidence="1">DDE-1 domain-containing protein</fullName>
    </recommendedName>
</protein>
<dbReference type="Proteomes" id="UP000717996">
    <property type="component" value="Unassembled WGS sequence"/>
</dbReference>
<dbReference type="PANTHER" id="PTHR19303">
    <property type="entry name" value="TRANSPOSON"/>
    <property type="match status" value="1"/>
</dbReference>
<evidence type="ECO:0000259" key="1">
    <source>
        <dbReference type="Pfam" id="PF03184"/>
    </source>
</evidence>
<comment type="caution">
    <text evidence="2">The sequence shown here is derived from an EMBL/GenBank/DDBJ whole genome shotgun (WGS) entry which is preliminary data.</text>
</comment>
<proteinExistence type="predicted"/>
<dbReference type="InterPro" id="IPR050863">
    <property type="entry name" value="CenT-Element_Derived"/>
</dbReference>